<proteinExistence type="predicted"/>
<feature type="non-terminal residue" evidence="1">
    <location>
        <position position="1"/>
    </location>
</feature>
<accession>A0A3B0T9I1</accession>
<protein>
    <submittedName>
        <fullName evidence="1">Uncharacterized protein</fullName>
    </submittedName>
</protein>
<evidence type="ECO:0000313" key="1">
    <source>
        <dbReference type="EMBL" id="VAW15105.1"/>
    </source>
</evidence>
<gene>
    <name evidence="1" type="ORF">MNBD_ALPHA12-2218</name>
</gene>
<organism evidence="1">
    <name type="scientific">hydrothermal vent metagenome</name>
    <dbReference type="NCBI Taxonomy" id="652676"/>
    <lineage>
        <taxon>unclassified sequences</taxon>
        <taxon>metagenomes</taxon>
        <taxon>ecological metagenomes</taxon>
    </lineage>
</organism>
<sequence>WLAFESQPEKGPSLSLKLWPGGQKRLLARADAHCRKVNWLA</sequence>
<reference evidence="1" key="1">
    <citation type="submission" date="2018-06" db="EMBL/GenBank/DDBJ databases">
        <authorList>
            <person name="Zhirakovskaya E."/>
        </authorList>
    </citation>
    <scope>NUCLEOTIDE SEQUENCE</scope>
</reference>
<name>A0A3B0T9I1_9ZZZZ</name>
<dbReference type="AlphaFoldDB" id="A0A3B0T9I1"/>
<dbReference type="EMBL" id="UOEO01000023">
    <property type="protein sequence ID" value="VAW15105.1"/>
    <property type="molecule type" value="Genomic_DNA"/>
</dbReference>